<comment type="caution">
    <text evidence="2">The sequence shown here is derived from an EMBL/GenBank/DDBJ whole genome shotgun (WGS) entry which is preliminary data.</text>
</comment>
<reference evidence="2 3" key="1">
    <citation type="journal article" date="2020" name="Genomics">
        <title>Complete, high-quality genomes from long-read metagenomic sequencing of two wolf lichen thalli reveals enigmatic genome architecture.</title>
        <authorList>
            <person name="McKenzie S.K."/>
            <person name="Walston R.F."/>
            <person name="Allen J.L."/>
        </authorList>
    </citation>
    <scope>NUCLEOTIDE SEQUENCE [LARGE SCALE GENOMIC DNA]</scope>
    <source>
        <strain evidence="2">WasteWater1</strain>
    </source>
</reference>
<evidence type="ECO:0000313" key="3">
    <source>
        <dbReference type="Proteomes" id="UP000593566"/>
    </source>
</evidence>
<dbReference type="Proteomes" id="UP000593566">
    <property type="component" value="Unassembled WGS sequence"/>
</dbReference>
<dbReference type="GeneID" id="59337489"/>
<sequence>MSSSQSSSRSRTEEDYHTAEEDHLSYAQRSSGASSTVTTTPNGSSDSVYATANQTRIASPDMSRGTASSIPIAAQYPGSPTAKALDKSSRLWPPKAAPQVNDGQPTSLADTFQSNYLEHREASDFSYTYRPAPIDPSPQQTFLSSPLPFNNNTCPLISNHITDTHQGLPNIEESEMPYEYPSGMFIMNPEAPVFVPRQGRRPAMRARNPHDCVYYGAPQPKPGQVAAAAPTNTPNVAAPVPRVQLYGSGHGMFFDPNTGMFTGDGAPRKSPYRADGTLPSKPDLQNDYITNQQYPEPAEDMLHIQTKCEVTKRMADFGRNGPIQKFRVKRPMPQEYQQGTRVMVEKEGQGREILGRRAPTAEEMEGKGSGPSRPVYITDEMEANLKRLMGITGEEEEKEGLKEKEIGAEEGEDGDEKEKFEGTGVQDSAVHKGKGRYAGPF</sequence>
<feature type="compositionally biased region" description="Polar residues" evidence="1">
    <location>
        <begin position="27"/>
        <end position="57"/>
    </location>
</feature>
<name>A0A8H6CMJ5_9LECA</name>
<feature type="compositionally biased region" description="Basic and acidic residues" evidence="1">
    <location>
        <begin position="10"/>
        <end position="24"/>
    </location>
</feature>
<gene>
    <name evidence="2" type="ORF">HO133_009094</name>
</gene>
<keyword evidence="3" id="KW-1185">Reference proteome</keyword>
<organism evidence="2 3">
    <name type="scientific">Letharia lupina</name>
    <dbReference type="NCBI Taxonomy" id="560253"/>
    <lineage>
        <taxon>Eukaryota</taxon>
        <taxon>Fungi</taxon>
        <taxon>Dikarya</taxon>
        <taxon>Ascomycota</taxon>
        <taxon>Pezizomycotina</taxon>
        <taxon>Lecanoromycetes</taxon>
        <taxon>OSLEUM clade</taxon>
        <taxon>Lecanoromycetidae</taxon>
        <taxon>Lecanorales</taxon>
        <taxon>Lecanorineae</taxon>
        <taxon>Parmeliaceae</taxon>
        <taxon>Letharia</taxon>
    </lineage>
</organism>
<evidence type="ECO:0000256" key="1">
    <source>
        <dbReference type="SAM" id="MobiDB-lite"/>
    </source>
</evidence>
<protein>
    <submittedName>
        <fullName evidence="2">Uncharacterized protein</fullName>
    </submittedName>
</protein>
<accession>A0A8H6CMJ5</accession>
<feature type="region of interest" description="Disordered" evidence="1">
    <location>
        <begin position="1"/>
        <end position="89"/>
    </location>
</feature>
<evidence type="ECO:0000313" key="2">
    <source>
        <dbReference type="EMBL" id="KAF6226228.1"/>
    </source>
</evidence>
<dbReference type="EMBL" id="JACCJB010000006">
    <property type="protein sequence ID" value="KAF6226228.1"/>
    <property type="molecule type" value="Genomic_DNA"/>
</dbReference>
<feature type="region of interest" description="Disordered" evidence="1">
    <location>
        <begin position="391"/>
        <end position="441"/>
    </location>
</feature>
<dbReference type="AlphaFoldDB" id="A0A8H6CMJ5"/>
<dbReference type="RefSeq" id="XP_037154781.1">
    <property type="nucleotide sequence ID" value="XM_037299955.1"/>
</dbReference>
<proteinExistence type="predicted"/>